<evidence type="ECO:0000313" key="3">
    <source>
        <dbReference type="Proteomes" id="UP000827724"/>
    </source>
</evidence>
<evidence type="ECO:0000256" key="1">
    <source>
        <dbReference type="SAM" id="MobiDB-lite"/>
    </source>
</evidence>
<proteinExistence type="predicted"/>
<feature type="compositionally biased region" description="Basic and acidic residues" evidence="1">
    <location>
        <begin position="812"/>
        <end position="821"/>
    </location>
</feature>
<feature type="region of interest" description="Disordered" evidence="1">
    <location>
        <begin position="520"/>
        <end position="542"/>
    </location>
</feature>
<sequence>MRTKSLQAGLLASAEQLYSLVDNGSGISTSEHLAHDCLCLVSLLDGKESSRHGFVRAGLAFLAGHGVVDGLSLLNLPLGSPAVNQRVGNVGSELHLPAPHLCQHRLGLGNAVVGHHGLEKGLVNVGVDRDQALLHDGIKHLSRACHVVQDAAPGVDERGIVHRLGSLTGRAHLFQHLLGGLHVHRLKGSVGVDEKLGVDNGAVCNRGGLDAERPHLGEVEEAVVDAASLAQLADQGVVEERARLNALGLGAEEDADGLRGLVERLCGFLQCGDVQPKGVCGRRRAHLQQLLVVPLGLSAIAQGQASTDHGVQDGGPTVADDGVVGHRGHVAASHGDNVPAEVHLALAGGGGDELRIRNVPGVSPGASHVPESVEGLAEARALAAVDALQIIGDQGGALEVGAVGVRVVAILVARDRWRGQERGNALGLRRDRRHLRGQLAGIDDAARLHVASNEIGTFVNLLAELEARVGPGGPDSLEHHLRPRQALRDLAGANEGNRIHGGRLDEGGGGVHLGVGKDVPVPGSRGDVAQSHAHGKESNRRRSEILQAGGVDVGVGLNGRGGVVAVGGDGGDFHHDLVPDAGIKGPGPLERLSEDAPGDEAPDEAEVDQGILHFGDGDAVFVHNLLEEPHRALDLVGDDVGIDDGGVHLGVQSAAERGAPGILRNGQAAVLVVALDGADEIAGLGVSGDHGGEDVGGGDDVAEFHVLIESQHVRHAAKLGARRDQLPVRLGRVRGLASIEGHVKQLDSQVEALVLAQDGAFQLDVESLAVGRHPPAHHVGVHVQSLGDDLGPPAGDVNRGQQKGVVGAGDGPDARGQHGLEHGRDLGIPGSLGQLLQMIGIGLGLDLDGWGGVDATGGLRCFDRRHGCGCARTRVRGGGGDCSGGCFFGNRLELPRLELLFERSVDVRKSRLLLRRDEMLRFHSIAGGRGVGIGIGIGLGTQLSDGGRGIFTGLDHALAGEN</sequence>
<evidence type="ECO:0000313" key="2">
    <source>
        <dbReference type="EMBL" id="KAH6607505.1"/>
    </source>
</evidence>
<dbReference type="AlphaFoldDB" id="A0A9P8QJH8"/>
<name>A0A9P8QJH8_9HYPO</name>
<organism evidence="2 3">
    <name type="scientific">Trichoderma cornu-damae</name>
    <dbReference type="NCBI Taxonomy" id="654480"/>
    <lineage>
        <taxon>Eukaryota</taxon>
        <taxon>Fungi</taxon>
        <taxon>Dikarya</taxon>
        <taxon>Ascomycota</taxon>
        <taxon>Pezizomycotina</taxon>
        <taxon>Sordariomycetes</taxon>
        <taxon>Hypocreomycetidae</taxon>
        <taxon>Hypocreales</taxon>
        <taxon>Hypocreaceae</taxon>
        <taxon>Trichoderma</taxon>
    </lineage>
</organism>
<keyword evidence="3" id="KW-1185">Reference proteome</keyword>
<protein>
    <submittedName>
        <fullName evidence="2">Uncharacterized protein</fullName>
    </submittedName>
</protein>
<dbReference type="EMBL" id="JAIWOZ010000003">
    <property type="protein sequence ID" value="KAH6607505.1"/>
    <property type="molecule type" value="Genomic_DNA"/>
</dbReference>
<feature type="region of interest" description="Disordered" evidence="1">
    <location>
        <begin position="584"/>
        <end position="603"/>
    </location>
</feature>
<dbReference type="Proteomes" id="UP000827724">
    <property type="component" value="Unassembled WGS sequence"/>
</dbReference>
<feature type="region of interest" description="Disordered" evidence="1">
    <location>
        <begin position="791"/>
        <end position="821"/>
    </location>
</feature>
<comment type="caution">
    <text evidence="2">The sequence shown here is derived from an EMBL/GenBank/DDBJ whole genome shotgun (WGS) entry which is preliminary data.</text>
</comment>
<reference evidence="2" key="1">
    <citation type="submission" date="2021-08" db="EMBL/GenBank/DDBJ databases">
        <title>Chromosome-Level Trichoderma cornu-damae using Hi-C Data.</title>
        <authorList>
            <person name="Kim C.S."/>
        </authorList>
    </citation>
    <scope>NUCLEOTIDE SEQUENCE</scope>
    <source>
        <strain evidence="2">KA19-0412C</strain>
    </source>
</reference>
<gene>
    <name evidence="2" type="ORF">Trco_003818</name>
</gene>
<accession>A0A9P8QJH8</accession>